<organism evidence="1 2">
    <name type="scientific">Trichonephila clavipes</name>
    <name type="common">Golden silk orbweaver</name>
    <name type="synonym">Nephila clavipes</name>
    <dbReference type="NCBI Taxonomy" id="2585209"/>
    <lineage>
        <taxon>Eukaryota</taxon>
        <taxon>Metazoa</taxon>
        <taxon>Ecdysozoa</taxon>
        <taxon>Arthropoda</taxon>
        <taxon>Chelicerata</taxon>
        <taxon>Arachnida</taxon>
        <taxon>Araneae</taxon>
        <taxon>Araneomorphae</taxon>
        <taxon>Entelegynae</taxon>
        <taxon>Araneoidea</taxon>
        <taxon>Nephilidae</taxon>
        <taxon>Trichonephila</taxon>
    </lineage>
</organism>
<accession>A0A8X6SB97</accession>
<dbReference type="EMBL" id="BMAU01021257">
    <property type="protein sequence ID" value="GFY06147.1"/>
    <property type="molecule type" value="Genomic_DNA"/>
</dbReference>
<sequence length="84" mass="9680">MYERLQTVYGDEVMSRKKWLVADGVSSVKEGNQSTLHQVLITTEDRHGLSEQSPMEVRAVNRYERASECYVSVIHEHLWTVLGD</sequence>
<comment type="caution">
    <text evidence="1">The sequence shown here is derived from an EMBL/GenBank/DDBJ whole genome shotgun (WGS) entry which is preliminary data.</text>
</comment>
<dbReference type="AlphaFoldDB" id="A0A8X6SB97"/>
<name>A0A8X6SB97_TRICX</name>
<evidence type="ECO:0000313" key="1">
    <source>
        <dbReference type="EMBL" id="GFY06147.1"/>
    </source>
</evidence>
<protein>
    <submittedName>
        <fullName evidence="1">Uncharacterized protein</fullName>
    </submittedName>
</protein>
<reference evidence="1" key="1">
    <citation type="submission" date="2020-08" db="EMBL/GenBank/DDBJ databases">
        <title>Multicomponent nature underlies the extraordinary mechanical properties of spider dragline silk.</title>
        <authorList>
            <person name="Kono N."/>
            <person name="Nakamura H."/>
            <person name="Mori M."/>
            <person name="Yoshida Y."/>
            <person name="Ohtoshi R."/>
            <person name="Malay A.D."/>
            <person name="Moran D.A.P."/>
            <person name="Tomita M."/>
            <person name="Numata K."/>
            <person name="Arakawa K."/>
        </authorList>
    </citation>
    <scope>NUCLEOTIDE SEQUENCE</scope>
</reference>
<dbReference type="Proteomes" id="UP000887159">
    <property type="component" value="Unassembled WGS sequence"/>
</dbReference>
<gene>
    <name evidence="1" type="ORF">TNCV_3108261</name>
</gene>
<keyword evidence="2" id="KW-1185">Reference proteome</keyword>
<evidence type="ECO:0000313" key="2">
    <source>
        <dbReference type="Proteomes" id="UP000887159"/>
    </source>
</evidence>
<proteinExistence type="predicted"/>